<dbReference type="PANTHER" id="PTHR41263:SF1">
    <property type="entry name" value="ASPARTYL-PHOSPHATE PHOSPHATASE YISI"/>
    <property type="match status" value="1"/>
</dbReference>
<dbReference type="Gene3D" id="4.10.280.10">
    <property type="entry name" value="Helix-loop-helix DNA-binding domain"/>
    <property type="match status" value="1"/>
</dbReference>
<evidence type="ECO:0000313" key="1">
    <source>
        <dbReference type="EMBL" id="MFC3882114.1"/>
    </source>
</evidence>
<proteinExistence type="predicted"/>
<dbReference type="InterPro" id="IPR037208">
    <property type="entry name" value="Spo0E-like_sf"/>
</dbReference>
<protein>
    <submittedName>
        <fullName evidence="1">Spo0E family sporulation regulatory protein-aspartic acid phosphatase</fullName>
    </submittedName>
</protein>
<comment type="caution">
    <text evidence="1">The sequence shown here is derived from an EMBL/GenBank/DDBJ whole genome shotgun (WGS) entry which is preliminary data.</text>
</comment>
<reference evidence="2" key="1">
    <citation type="journal article" date="2019" name="Int. J. Syst. Evol. Microbiol.">
        <title>The Global Catalogue of Microorganisms (GCM) 10K type strain sequencing project: providing services to taxonomists for standard genome sequencing and annotation.</title>
        <authorList>
            <consortium name="The Broad Institute Genomics Platform"/>
            <consortium name="The Broad Institute Genome Sequencing Center for Infectious Disease"/>
            <person name="Wu L."/>
            <person name="Ma J."/>
        </authorList>
    </citation>
    <scope>NUCLEOTIDE SEQUENCE [LARGE SCALE GENOMIC DNA]</scope>
    <source>
        <strain evidence="2">CCUG 61889</strain>
    </source>
</reference>
<organism evidence="1 2">
    <name type="scientific">Bacillus songklensis</name>
    <dbReference type="NCBI Taxonomy" id="1069116"/>
    <lineage>
        <taxon>Bacteria</taxon>
        <taxon>Bacillati</taxon>
        <taxon>Bacillota</taxon>
        <taxon>Bacilli</taxon>
        <taxon>Bacillales</taxon>
        <taxon>Bacillaceae</taxon>
        <taxon>Bacillus</taxon>
    </lineage>
</organism>
<dbReference type="EMBL" id="JBHRZT010000007">
    <property type="protein sequence ID" value="MFC3882114.1"/>
    <property type="molecule type" value="Genomic_DNA"/>
</dbReference>
<evidence type="ECO:0000313" key="2">
    <source>
        <dbReference type="Proteomes" id="UP001595752"/>
    </source>
</evidence>
<dbReference type="InterPro" id="IPR053028">
    <property type="entry name" value="Spo0E-like_phosphatase"/>
</dbReference>
<dbReference type="Proteomes" id="UP001595752">
    <property type="component" value="Unassembled WGS sequence"/>
</dbReference>
<dbReference type="SUPFAM" id="SSF140500">
    <property type="entry name" value="BAS1536-like"/>
    <property type="match status" value="1"/>
</dbReference>
<dbReference type="RefSeq" id="WP_377911294.1">
    <property type="nucleotide sequence ID" value="NZ_JBHRZT010000007.1"/>
</dbReference>
<dbReference type="InterPro" id="IPR018540">
    <property type="entry name" value="Spo0E-like"/>
</dbReference>
<sequence>MDLEDLSKEIEVLRRKMITVGLSEGFTSSKTIKISQILDRLINIQMGLQNCLR</sequence>
<dbReference type="InterPro" id="IPR036638">
    <property type="entry name" value="HLH_DNA-bd_sf"/>
</dbReference>
<dbReference type="PANTHER" id="PTHR41263">
    <property type="entry name" value="ASPARTYL-PHOSPHATE PHOSPHATASE YISI"/>
    <property type="match status" value="1"/>
</dbReference>
<keyword evidence="2" id="KW-1185">Reference proteome</keyword>
<dbReference type="Pfam" id="PF09388">
    <property type="entry name" value="SpoOE-like"/>
    <property type="match status" value="1"/>
</dbReference>
<accession>A0ABV8AXU5</accession>
<name>A0ABV8AXU5_9BACI</name>
<gene>
    <name evidence="1" type="ORF">ACFOU2_00685</name>
</gene>